<evidence type="ECO:0000313" key="3">
    <source>
        <dbReference type="EMBL" id="CAK9154786.1"/>
    </source>
</evidence>
<name>A0ABC8SC64_9AQUA</name>
<feature type="region of interest" description="Disordered" evidence="1">
    <location>
        <begin position="1"/>
        <end position="22"/>
    </location>
</feature>
<evidence type="ECO:0000256" key="2">
    <source>
        <dbReference type="SAM" id="Phobius"/>
    </source>
</evidence>
<dbReference type="AlphaFoldDB" id="A0ABC8SC64"/>
<evidence type="ECO:0000313" key="4">
    <source>
        <dbReference type="Proteomes" id="UP001642360"/>
    </source>
</evidence>
<protein>
    <submittedName>
        <fullName evidence="3">Uncharacterized protein</fullName>
    </submittedName>
</protein>
<keyword evidence="2" id="KW-1133">Transmembrane helix</keyword>
<evidence type="ECO:0000256" key="1">
    <source>
        <dbReference type="SAM" id="MobiDB-lite"/>
    </source>
</evidence>
<keyword evidence="2" id="KW-0812">Transmembrane</keyword>
<dbReference type="PANTHER" id="PTHR33782">
    <property type="entry name" value="OS01G0121600 PROTEIN"/>
    <property type="match status" value="1"/>
</dbReference>
<dbReference type="EMBL" id="CAUOFW020002580">
    <property type="protein sequence ID" value="CAK9154786.1"/>
    <property type="molecule type" value="Genomic_DNA"/>
</dbReference>
<keyword evidence="2" id="KW-0472">Membrane</keyword>
<organism evidence="3 4">
    <name type="scientific">Ilex paraguariensis</name>
    <name type="common">yerba mate</name>
    <dbReference type="NCBI Taxonomy" id="185542"/>
    <lineage>
        <taxon>Eukaryota</taxon>
        <taxon>Viridiplantae</taxon>
        <taxon>Streptophyta</taxon>
        <taxon>Embryophyta</taxon>
        <taxon>Tracheophyta</taxon>
        <taxon>Spermatophyta</taxon>
        <taxon>Magnoliopsida</taxon>
        <taxon>eudicotyledons</taxon>
        <taxon>Gunneridae</taxon>
        <taxon>Pentapetalae</taxon>
        <taxon>asterids</taxon>
        <taxon>campanulids</taxon>
        <taxon>Aquifoliales</taxon>
        <taxon>Aquifoliaceae</taxon>
        <taxon>Ilex</taxon>
    </lineage>
</organism>
<dbReference type="Proteomes" id="UP001642360">
    <property type="component" value="Unassembled WGS sequence"/>
</dbReference>
<gene>
    <name evidence="3" type="ORF">ILEXP_LOCUS23140</name>
</gene>
<proteinExistence type="predicted"/>
<reference evidence="3 4" key="1">
    <citation type="submission" date="2024-02" db="EMBL/GenBank/DDBJ databases">
        <authorList>
            <person name="Vignale AGUSTIN F."/>
            <person name="Sosa J E."/>
            <person name="Modenutti C."/>
        </authorList>
    </citation>
    <scope>NUCLEOTIDE SEQUENCE [LARGE SCALE GENOMIC DNA]</scope>
</reference>
<comment type="caution">
    <text evidence="3">The sequence shown here is derived from an EMBL/GenBank/DDBJ whole genome shotgun (WGS) entry which is preliminary data.</text>
</comment>
<feature type="transmembrane region" description="Helical" evidence="2">
    <location>
        <begin position="116"/>
        <end position="147"/>
    </location>
</feature>
<accession>A0ABC8SC64</accession>
<sequence>MQTSSLHSPPLPPPPFSINHPHRKLGFVPRKRPFNSITALKRDANGKDHHHSGKLVDESMIILRQRIHEMKMVEKNSEPPDHWMEWERRYFRRYDSDVVEAVGFLQSSLMEIRPGLALGMVILVFFSVLSSMAVVGFCFMDIVKWIFDGIQLSS</sequence>
<keyword evidence="4" id="KW-1185">Reference proteome</keyword>
<dbReference type="PANTHER" id="PTHR33782:SF5">
    <property type="entry name" value="MEDIATOR OF RNA POLYMERASE II TRANSCRIPTION SUBUNIT"/>
    <property type="match status" value="1"/>
</dbReference>